<dbReference type="CDD" id="cd00180">
    <property type="entry name" value="PKc"/>
    <property type="match status" value="1"/>
</dbReference>
<feature type="domain" description="Protein kinase" evidence="2">
    <location>
        <begin position="274"/>
        <end position="641"/>
    </location>
</feature>
<dbReference type="InterPro" id="IPR000719">
    <property type="entry name" value="Prot_kinase_dom"/>
</dbReference>
<dbReference type="Pfam" id="PF00069">
    <property type="entry name" value="Pkinase"/>
    <property type="match status" value="1"/>
</dbReference>
<dbReference type="SUPFAM" id="SSF56112">
    <property type="entry name" value="Protein kinase-like (PK-like)"/>
    <property type="match status" value="1"/>
</dbReference>
<evidence type="ECO:0000313" key="3">
    <source>
        <dbReference type="EMBL" id="KAK3400007.1"/>
    </source>
</evidence>
<proteinExistence type="predicted"/>
<evidence type="ECO:0000259" key="2">
    <source>
        <dbReference type="PROSITE" id="PS50011"/>
    </source>
</evidence>
<feature type="compositionally biased region" description="Low complexity" evidence="1">
    <location>
        <begin position="57"/>
        <end position="67"/>
    </location>
</feature>
<dbReference type="PROSITE" id="PS50011">
    <property type="entry name" value="PROTEIN_KINASE_DOM"/>
    <property type="match status" value="1"/>
</dbReference>
<feature type="compositionally biased region" description="Acidic residues" evidence="1">
    <location>
        <begin position="84"/>
        <end position="93"/>
    </location>
</feature>
<dbReference type="GO" id="GO:0004672">
    <property type="term" value="F:protein kinase activity"/>
    <property type="evidence" value="ECO:0007669"/>
    <property type="project" value="InterPro"/>
</dbReference>
<dbReference type="AlphaFoldDB" id="A0AAE0PHQ8"/>
<dbReference type="Pfam" id="PF06985">
    <property type="entry name" value="HET"/>
    <property type="match status" value="1"/>
</dbReference>
<dbReference type="InterPro" id="IPR011009">
    <property type="entry name" value="Kinase-like_dom_sf"/>
</dbReference>
<protein>
    <recommendedName>
        <fullName evidence="2">Protein kinase domain-containing protein</fullName>
    </recommendedName>
</protein>
<dbReference type="GO" id="GO:0005524">
    <property type="term" value="F:ATP binding"/>
    <property type="evidence" value="ECO:0007669"/>
    <property type="project" value="InterPro"/>
</dbReference>
<gene>
    <name evidence="3" type="ORF">B0T20DRAFT_460168</name>
</gene>
<comment type="caution">
    <text evidence="3">The sequence shown here is derived from an EMBL/GenBank/DDBJ whole genome shotgun (WGS) entry which is preliminary data.</text>
</comment>
<dbReference type="InterPro" id="IPR010730">
    <property type="entry name" value="HET"/>
</dbReference>
<feature type="compositionally biased region" description="Basic and acidic residues" evidence="1">
    <location>
        <begin position="28"/>
        <end position="46"/>
    </location>
</feature>
<feature type="region of interest" description="Disordered" evidence="1">
    <location>
        <begin position="1"/>
        <end position="97"/>
    </location>
</feature>
<name>A0AAE0PHQ8_SORBR</name>
<dbReference type="PANTHER" id="PTHR33112:SF10">
    <property type="entry name" value="TOL"/>
    <property type="match status" value="1"/>
</dbReference>
<dbReference type="SMART" id="SM00220">
    <property type="entry name" value="S_TKc"/>
    <property type="match status" value="1"/>
</dbReference>
<accession>A0AAE0PHQ8</accession>
<dbReference type="EMBL" id="JAUTDP010000004">
    <property type="protein sequence ID" value="KAK3400007.1"/>
    <property type="molecule type" value="Genomic_DNA"/>
</dbReference>
<dbReference type="Proteomes" id="UP001281003">
    <property type="component" value="Unassembled WGS sequence"/>
</dbReference>
<dbReference type="FunFam" id="1.10.510.10:FF:001345">
    <property type="entry name" value="HET-domain-containing protein"/>
    <property type="match status" value="1"/>
</dbReference>
<evidence type="ECO:0000313" key="4">
    <source>
        <dbReference type="Proteomes" id="UP001281003"/>
    </source>
</evidence>
<evidence type="ECO:0000256" key="1">
    <source>
        <dbReference type="SAM" id="MobiDB-lite"/>
    </source>
</evidence>
<sequence>MESPFASSRKRPRSFSQDNPHQLPIPVRELELRQKRLRLDDNHAHPLDSQASVSAGSLLSPPSSNLNYTYQPPQAISDASGFDDNGEGDDSDPEGLYGQEEEVKGLSDQIQISLVKSGLQFERVFLPEGVLDKLLTRDAVLKELLRNSIPYDKALCLVDYIMCGAKKLFAIALLSLDNRKLHAALDEFWKAPVDKFGRPFDDRSLPLDEKKLDDLLERKRRMSGKPVKPAIWRSSVTINRFLTDQWAFLAPTLPPPPGTFVLEVCEQTILPFIDRNEIVDDVGAFGVVYEVTPHPSNITDGRLKGFHIAVKRLKLQHTKDSPERREEELAWKREVSTHHDIAQMNHPHIIDFVAAIRGVVIDNAPAHLLLFRWADQGNLNSFWKNNPTPKVSAQLVQEMMVQFLGLADALDKLHNWKTGSYRHSDIKPDNILSFSTPARAGQMSSDEHPDIGTLKLSDLGLAKYHVEATGYRHQTSAKYTTHRYQAPEAAINGDGARSTRYDIWSMGCVMLEFVIWLLYGSDTLKRFNLQITNKANGSWFTKSGQTAKLHDTVALTMDFMLANDPECRDGTAIGELIKLVRGRLLVVHLGPDRKLKRAETFNGVDSPATEIPSIQVQQVGDGFVKTLPTGRATSEELHEAMKNIVANVERRDNYWFTGEGNRDLILQELRKLFTNTVKPKLRVRTPTMLPVDVCLDIDPTTLTLDWHGFQIEDTWGDLMRSKEKCSFCDLRWKMGDTVKIGLPGLTVSDDQHLALMRGWLKYCDGHHECKPRPDAPLPTRVLDLGTTGDDDTIRLRETQKGDSFHYIALSHCWGKNEHFSTTAFNLQDHMRGIQVARLPKTFQHAVRTSRSLGIRIGPGGDFDKQSAKMEEVFSSAYCVIAASSARGQGDGFLNPRRKCDYVKVVNATDKAGVYVSLFRDDFKEHVLNSPLSERGWVLQERALARRTIYFTEWQTYWECGDGIRCETLTRMDNKLISYLGDPDFPQKLSGTGSNRGEKIRFYEDLYRHYSRLSLTWKKDRPVAIAALEKRLHRDLKSSGKFGVFDDNRSLLPRSLLWQRGEEVPSLTKISFPPETSMRLPTWSWMAYDGGIDFLDLPLGEVDWDVSEIKGNWTKPQMTLDIRHGLGPPQQSTQEAELMAKTRNFKPAMSGTTEFDIIYDIPDQVPRDSASLKCVLVGKLRVNSDVPKEQTTYYVLVIALRQRLLMADMYERVGVGRMLGEYIDLDNWLPRDWVKIK</sequence>
<keyword evidence="4" id="KW-1185">Reference proteome</keyword>
<reference evidence="3" key="1">
    <citation type="journal article" date="2023" name="Mol. Phylogenet. Evol.">
        <title>Genome-scale phylogeny and comparative genomics of the fungal order Sordariales.</title>
        <authorList>
            <person name="Hensen N."/>
            <person name="Bonometti L."/>
            <person name="Westerberg I."/>
            <person name="Brannstrom I.O."/>
            <person name="Guillou S."/>
            <person name="Cros-Aarteil S."/>
            <person name="Calhoun S."/>
            <person name="Haridas S."/>
            <person name="Kuo A."/>
            <person name="Mondo S."/>
            <person name="Pangilinan J."/>
            <person name="Riley R."/>
            <person name="LaButti K."/>
            <person name="Andreopoulos B."/>
            <person name="Lipzen A."/>
            <person name="Chen C."/>
            <person name="Yan M."/>
            <person name="Daum C."/>
            <person name="Ng V."/>
            <person name="Clum A."/>
            <person name="Steindorff A."/>
            <person name="Ohm R.A."/>
            <person name="Martin F."/>
            <person name="Silar P."/>
            <person name="Natvig D.O."/>
            <person name="Lalanne C."/>
            <person name="Gautier V."/>
            <person name="Ament-Velasquez S.L."/>
            <person name="Kruys A."/>
            <person name="Hutchinson M.I."/>
            <person name="Powell A.J."/>
            <person name="Barry K."/>
            <person name="Miller A.N."/>
            <person name="Grigoriev I.V."/>
            <person name="Debuchy R."/>
            <person name="Gladieux P."/>
            <person name="Hiltunen Thoren M."/>
            <person name="Johannesson H."/>
        </authorList>
    </citation>
    <scope>NUCLEOTIDE SEQUENCE</scope>
    <source>
        <strain evidence="3">FGSC 1904</strain>
    </source>
</reference>
<dbReference type="Gene3D" id="1.10.510.10">
    <property type="entry name" value="Transferase(Phosphotransferase) domain 1"/>
    <property type="match status" value="1"/>
</dbReference>
<reference evidence="3" key="2">
    <citation type="submission" date="2023-07" db="EMBL/GenBank/DDBJ databases">
        <authorList>
            <consortium name="Lawrence Berkeley National Laboratory"/>
            <person name="Haridas S."/>
            <person name="Hensen N."/>
            <person name="Bonometti L."/>
            <person name="Westerberg I."/>
            <person name="Brannstrom I.O."/>
            <person name="Guillou S."/>
            <person name="Cros-Aarteil S."/>
            <person name="Calhoun S."/>
            <person name="Kuo A."/>
            <person name="Mondo S."/>
            <person name="Pangilinan J."/>
            <person name="Riley R."/>
            <person name="LaButti K."/>
            <person name="Andreopoulos B."/>
            <person name="Lipzen A."/>
            <person name="Chen C."/>
            <person name="Yanf M."/>
            <person name="Daum C."/>
            <person name="Ng V."/>
            <person name="Clum A."/>
            <person name="Steindorff A."/>
            <person name="Ohm R."/>
            <person name="Martin F."/>
            <person name="Silar P."/>
            <person name="Natvig D."/>
            <person name="Lalanne C."/>
            <person name="Gautier V."/>
            <person name="Ament-velasquez S.L."/>
            <person name="Kruys A."/>
            <person name="Hutchinson M.I."/>
            <person name="Powell A.J."/>
            <person name="Barry K."/>
            <person name="Miller A.N."/>
            <person name="Grigoriev I.V."/>
            <person name="Debuchy R."/>
            <person name="Gladieux P."/>
            <person name="Thoren M.H."/>
            <person name="Johannesson H."/>
        </authorList>
    </citation>
    <scope>NUCLEOTIDE SEQUENCE</scope>
    <source>
        <strain evidence="3">FGSC 1904</strain>
    </source>
</reference>
<dbReference type="PANTHER" id="PTHR33112">
    <property type="entry name" value="DOMAIN PROTEIN, PUTATIVE-RELATED"/>
    <property type="match status" value="1"/>
</dbReference>
<organism evidence="3 4">
    <name type="scientific">Sordaria brevicollis</name>
    <dbReference type="NCBI Taxonomy" id="83679"/>
    <lineage>
        <taxon>Eukaryota</taxon>
        <taxon>Fungi</taxon>
        <taxon>Dikarya</taxon>
        <taxon>Ascomycota</taxon>
        <taxon>Pezizomycotina</taxon>
        <taxon>Sordariomycetes</taxon>
        <taxon>Sordariomycetidae</taxon>
        <taxon>Sordariales</taxon>
        <taxon>Sordariaceae</taxon>
        <taxon>Sordaria</taxon>
    </lineage>
</organism>